<evidence type="ECO:0000313" key="1">
    <source>
        <dbReference type="EMBL" id="RRT52688.1"/>
    </source>
</evidence>
<dbReference type="EMBL" id="AMZH03011537">
    <property type="protein sequence ID" value="RRT52688.1"/>
    <property type="molecule type" value="Genomic_DNA"/>
</dbReference>
<accession>A0A426YLU1</accession>
<reference evidence="1 2" key="1">
    <citation type="journal article" date="2014" name="Agronomy (Basel)">
        <title>A Draft Genome Sequence for Ensete ventricosum, the Drought-Tolerant Tree Against Hunger.</title>
        <authorList>
            <person name="Harrison J."/>
            <person name="Moore K.A."/>
            <person name="Paszkiewicz K."/>
            <person name="Jones T."/>
            <person name="Grant M."/>
            <person name="Ambacheew D."/>
            <person name="Muzemil S."/>
            <person name="Studholme D.J."/>
        </authorList>
    </citation>
    <scope>NUCLEOTIDE SEQUENCE [LARGE SCALE GENOMIC DNA]</scope>
</reference>
<name>A0A426YLU1_ENSVE</name>
<evidence type="ECO:0000313" key="2">
    <source>
        <dbReference type="Proteomes" id="UP000287651"/>
    </source>
</evidence>
<gene>
    <name evidence="1" type="ORF">B296_00022803</name>
</gene>
<dbReference type="AlphaFoldDB" id="A0A426YLU1"/>
<proteinExistence type="predicted"/>
<protein>
    <submittedName>
        <fullName evidence="1">Uncharacterized protein</fullName>
    </submittedName>
</protein>
<dbReference type="Proteomes" id="UP000287651">
    <property type="component" value="Unassembled WGS sequence"/>
</dbReference>
<sequence length="94" mass="10710">MRPQVRVLALPLSGRPYDHWGFGLTRARSAARPLAPPYLRPTNFPRRVGHVDGPVVRKSDDVATKSSCAISFFPLPEKTFSRWLMRVPKMRYCA</sequence>
<comment type="caution">
    <text evidence="1">The sequence shown here is derived from an EMBL/GenBank/DDBJ whole genome shotgun (WGS) entry which is preliminary data.</text>
</comment>
<organism evidence="1 2">
    <name type="scientific">Ensete ventricosum</name>
    <name type="common">Abyssinian banana</name>
    <name type="synonym">Musa ensete</name>
    <dbReference type="NCBI Taxonomy" id="4639"/>
    <lineage>
        <taxon>Eukaryota</taxon>
        <taxon>Viridiplantae</taxon>
        <taxon>Streptophyta</taxon>
        <taxon>Embryophyta</taxon>
        <taxon>Tracheophyta</taxon>
        <taxon>Spermatophyta</taxon>
        <taxon>Magnoliopsida</taxon>
        <taxon>Liliopsida</taxon>
        <taxon>Zingiberales</taxon>
        <taxon>Musaceae</taxon>
        <taxon>Ensete</taxon>
    </lineage>
</organism>